<dbReference type="InterPro" id="IPR005162">
    <property type="entry name" value="Retrotrans_gag_dom"/>
</dbReference>
<accession>A0A816I564</accession>
<dbReference type="AlphaFoldDB" id="A0A816I564"/>
<dbReference type="EMBL" id="HG994367">
    <property type="protein sequence ID" value="CAF1702268.1"/>
    <property type="molecule type" value="Genomic_DNA"/>
</dbReference>
<sequence>MLERFAESIDNEPRNKLCSLRQTGSVRQYVREFEELITQVKGIDEPNLISKFYTGLKKEMKEVIKMKEPKGLRNHNAAVVKMESSTCCHVLGDRVQPKQNEYHAQPARKQRLYPRALQPYGEDKSKQHDMLRFICCTIKLCSC</sequence>
<gene>
    <name evidence="2" type="ORF">DARMORV10_C03P35060.1</name>
</gene>
<name>A0A816I564_BRANA</name>
<proteinExistence type="predicted"/>
<evidence type="ECO:0000313" key="2">
    <source>
        <dbReference type="EMBL" id="CAF1702268.1"/>
    </source>
</evidence>
<protein>
    <submittedName>
        <fullName evidence="2">(rape) hypothetical protein</fullName>
    </submittedName>
</protein>
<reference evidence="2" key="1">
    <citation type="submission" date="2021-01" db="EMBL/GenBank/DDBJ databases">
        <authorList>
            <consortium name="Genoscope - CEA"/>
            <person name="William W."/>
        </authorList>
    </citation>
    <scope>NUCLEOTIDE SEQUENCE</scope>
</reference>
<organism evidence="2">
    <name type="scientific">Brassica napus</name>
    <name type="common">Rape</name>
    <dbReference type="NCBI Taxonomy" id="3708"/>
    <lineage>
        <taxon>Eukaryota</taxon>
        <taxon>Viridiplantae</taxon>
        <taxon>Streptophyta</taxon>
        <taxon>Embryophyta</taxon>
        <taxon>Tracheophyta</taxon>
        <taxon>Spermatophyta</taxon>
        <taxon>Magnoliopsida</taxon>
        <taxon>eudicotyledons</taxon>
        <taxon>Gunneridae</taxon>
        <taxon>Pentapetalae</taxon>
        <taxon>rosids</taxon>
        <taxon>malvids</taxon>
        <taxon>Brassicales</taxon>
        <taxon>Brassicaceae</taxon>
        <taxon>Brassiceae</taxon>
        <taxon>Brassica</taxon>
    </lineage>
</organism>
<dbReference type="Pfam" id="PF03732">
    <property type="entry name" value="Retrotrans_gag"/>
    <property type="match status" value="1"/>
</dbReference>
<feature type="domain" description="Retrotransposon gag" evidence="1">
    <location>
        <begin position="3"/>
        <end position="57"/>
    </location>
</feature>
<dbReference type="Proteomes" id="UP001295469">
    <property type="component" value="Chromosome C03"/>
</dbReference>
<evidence type="ECO:0000259" key="1">
    <source>
        <dbReference type="Pfam" id="PF03732"/>
    </source>
</evidence>